<accession>A0AAD9G7B4</accession>
<comment type="subcellular location">
    <subcellularLocation>
        <location evidence="1">Mitochondrion membrane</location>
    </subcellularLocation>
</comment>
<keyword evidence="3" id="KW-0138">CF(0)</keyword>
<evidence type="ECO:0000256" key="6">
    <source>
        <dbReference type="ARBA" id="ARBA00023128"/>
    </source>
</evidence>
<protein>
    <submittedName>
        <fullName evidence="8">Uncharacterized protein</fullName>
    </submittedName>
</protein>
<evidence type="ECO:0000256" key="7">
    <source>
        <dbReference type="ARBA" id="ARBA00023136"/>
    </source>
</evidence>
<dbReference type="AlphaFoldDB" id="A0AAD9G7B4"/>
<evidence type="ECO:0000256" key="5">
    <source>
        <dbReference type="ARBA" id="ARBA00023065"/>
    </source>
</evidence>
<evidence type="ECO:0000256" key="2">
    <source>
        <dbReference type="ARBA" id="ARBA00022448"/>
    </source>
</evidence>
<keyword evidence="2" id="KW-0813">Transport</keyword>
<evidence type="ECO:0000256" key="3">
    <source>
        <dbReference type="ARBA" id="ARBA00022547"/>
    </source>
</evidence>
<keyword evidence="5" id="KW-0406">Ion transport</keyword>
<organism evidence="8 9">
    <name type="scientific">Babesia divergens</name>
    <dbReference type="NCBI Taxonomy" id="32595"/>
    <lineage>
        <taxon>Eukaryota</taxon>
        <taxon>Sar</taxon>
        <taxon>Alveolata</taxon>
        <taxon>Apicomplexa</taxon>
        <taxon>Aconoidasida</taxon>
        <taxon>Piroplasmida</taxon>
        <taxon>Babesiidae</taxon>
        <taxon>Babesia</taxon>
    </lineage>
</organism>
<dbReference type="Proteomes" id="UP001195914">
    <property type="component" value="Unassembled WGS sequence"/>
</dbReference>
<dbReference type="GO" id="GO:0031966">
    <property type="term" value="C:mitochondrial membrane"/>
    <property type="evidence" value="ECO:0007669"/>
    <property type="project" value="UniProtKB-SubCell"/>
</dbReference>
<dbReference type="InterPro" id="IPR008688">
    <property type="entry name" value="ATP_synth_Bsub_B/MI25"/>
</dbReference>
<keyword evidence="4" id="KW-0375">Hydrogen ion transport</keyword>
<sequence>MSSGISTPGAIGGRRLHTLARSIAALRSENNGRLLQQIYNPRGSSRLYVNLGQKWSPVRNQYTKYRITKPWSSDSTYDDIFLAEPSREDLYAFSKEMPVFLRFLKLLTESQHRNTAFVEFAKRCENGLVVEKDAYVTKCEILDCMWRNGYTEEEMDAVKLAFPDDYRFHYPELAVMFDLDEKDCYMYCIKMRASKPEDLVELKLKKPNNLISSYGLIFLGCWFGLSNAVLGNAWFFAKTLPFGAVFYMLAAYFQKTIKEMAWKEENALIDKVKEEKDYCEDAIYGQLTRRSLLSHVYIVTDYMDTSKCANYVDNFRDEVAHRMKEYRRALLLHMKNEAARKMNEKLHSIMLQENTMARSVQKTMVDELMNAFKEAFVNNSKMQDAAITSAIADISGKPSTMVDPVYTFFTDGLASFQNVSGECCSVYITQNTTSEIVTRCKKMFEKREQEFLDAFSVGPAEAAEVSALAKHCHDGGSMDISRLTEEQLVRAQELFDVFNNRLGYYVPNVAGAVNAMTAEGESYINEVNKEVHRCAQEVVHSRLGAFLRAFL</sequence>
<evidence type="ECO:0000256" key="4">
    <source>
        <dbReference type="ARBA" id="ARBA00022781"/>
    </source>
</evidence>
<dbReference type="Pfam" id="PF05405">
    <property type="entry name" value="Mt_ATP-synt_B"/>
    <property type="match status" value="1"/>
</dbReference>
<name>A0AAD9G7B4_BABDI</name>
<evidence type="ECO:0000313" key="9">
    <source>
        <dbReference type="Proteomes" id="UP001195914"/>
    </source>
</evidence>
<proteinExistence type="predicted"/>
<evidence type="ECO:0000256" key="1">
    <source>
        <dbReference type="ARBA" id="ARBA00004325"/>
    </source>
</evidence>
<keyword evidence="6" id="KW-0496">Mitochondrion</keyword>
<reference evidence="8" key="2">
    <citation type="submission" date="2021-05" db="EMBL/GenBank/DDBJ databases">
        <authorList>
            <person name="Pain A."/>
        </authorList>
    </citation>
    <scope>NUCLEOTIDE SEQUENCE</scope>
    <source>
        <strain evidence="8">1802A</strain>
    </source>
</reference>
<keyword evidence="7" id="KW-0472">Membrane</keyword>
<reference evidence="8" key="1">
    <citation type="journal article" date="2014" name="Nucleic Acids Res.">
        <title>The evolutionary dynamics of variant antigen genes in Babesia reveal a history of genomic innovation underlying host-parasite interaction.</title>
        <authorList>
            <person name="Jackson A.P."/>
            <person name="Otto T.D."/>
            <person name="Darby A."/>
            <person name="Ramaprasad A."/>
            <person name="Xia D."/>
            <person name="Echaide I.E."/>
            <person name="Farber M."/>
            <person name="Gahlot S."/>
            <person name="Gamble J."/>
            <person name="Gupta D."/>
            <person name="Gupta Y."/>
            <person name="Jackson L."/>
            <person name="Malandrin L."/>
            <person name="Malas T.B."/>
            <person name="Moussa E."/>
            <person name="Nair M."/>
            <person name="Reid A.J."/>
            <person name="Sanders M."/>
            <person name="Sharma J."/>
            <person name="Tracey A."/>
            <person name="Quail M.A."/>
            <person name="Weir W."/>
            <person name="Wastling J.M."/>
            <person name="Hall N."/>
            <person name="Willadsen P."/>
            <person name="Lingelbach K."/>
            <person name="Shiels B."/>
            <person name="Tait A."/>
            <person name="Berriman M."/>
            <person name="Allred D.R."/>
            <person name="Pain A."/>
        </authorList>
    </citation>
    <scope>NUCLEOTIDE SEQUENCE</scope>
    <source>
        <strain evidence="8">1802A</strain>
    </source>
</reference>
<keyword evidence="9" id="KW-1185">Reference proteome</keyword>
<comment type="caution">
    <text evidence="8">The sequence shown here is derived from an EMBL/GenBank/DDBJ whole genome shotgun (WGS) entry which is preliminary data.</text>
</comment>
<evidence type="ECO:0000313" key="8">
    <source>
        <dbReference type="EMBL" id="KAK1933152.1"/>
    </source>
</evidence>
<gene>
    <name evidence="8" type="ORF">X943_002409</name>
</gene>
<dbReference type="EMBL" id="JAHBMH010000073">
    <property type="protein sequence ID" value="KAK1933152.1"/>
    <property type="molecule type" value="Genomic_DNA"/>
</dbReference>
<dbReference type="GO" id="GO:0015078">
    <property type="term" value="F:proton transmembrane transporter activity"/>
    <property type="evidence" value="ECO:0007669"/>
    <property type="project" value="InterPro"/>
</dbReference>
<dbReference type="GO" id="GO:0015986">
    <property type="term" value="P:proton motive force-driven ATP synthesis"/>
    <property type="evidence" value="ECO:0007669"/>
    <property type="project" value="InterPro"/>
</dbReference>
<dbReference type="GO" id="GO:0045259">
    <property type="term" value="C:proton-transporting ATP synthase complex"/>
    <property type="evidence" value="ECO:0007669"/>
    <property type="project" value="UniProtKB-KW"/>
</dbReference>